<dbReference type="Proteomes" id="UP000602284">
    <property type="component" value="Unassembled WGS sequence"/>
</dbReference>
<dbReference type="InterPro" id="IPR000182">
    <property type="entry name" value="GNAT_dom"/>
</dbReference>
<name>A0ABS1J8F6_9BACL</name>
<keyword evidence="1" id="KW-0808">Transferase</keyword>
<organism evidence="4 5">
    <name type="scientific">Tumebacillus amylolyticus</name>
    <dbReference type="NCBI Taxonomy" id="2801339"/>
    <lineage>
        <taxon>Bacteria</taxon>
        <taxon>Bacillati</taxon>
        <taxon>Bacillota</taxon>
        <taxon>Bacilli</taxon>
        <taxon>Bacillales</taxon>
        <taxon>Alicyclobacillaceae</taxon>
        <taxon>Tumebacillus</taxon>
    </lineage>
</organism>
<keyword evidence="2" id="KW-0012">Acyltransferase</keyword>
<evidence type="ECO:0000313" key="4">
    <source>
        <dbReference type="EMBL" id="MBL0386534.1"/>
    </source>
</evidence>
<dbReference type="CDD" id="cd04301">
    <property type="entry name" value="NAT_SF"/>
    <property type="match status" value="2"/>
</dbReference>
<dbReference type="InterPro" id="IPR016181">
    <property type="entry name" value="Acyl_CoA_acyltransferase"/>
</dbReference>
<evidence type="ECO:0000256" key="2">
    <source>
        <dbReference type="ARBA" id="ARBA00023315"/>
    </source>
</evidence>
<proteinExistence type="predicted"/>
<comment type="caution">
    <text evidence="4">The sequence shown here is derived from an EMBL/GenBank/DDBJ whole genome shotgun (WGS) entry which is preliminary data.</text>
</comment>
<dbReference type="PANTHER" id="PTHR43877">
    <property type="entry name" value="AMINOALKYLPHOSPHONATE N-ACETYLTRANSFERASE-RELATED-RELATED"/>
    <property type="match status" value="1"/>
</dbReference>
<dbReference type="Pfam" id="PF00583">
    <property type="entry name" value="Acetyltransf_1"/>
    <property type="match status" value="2"/>
</dbReference>
<evidence type="ECO:0000313" key="5">
    <source>
        <dbReference type="Proteomes" id="UP000602284"/>
    </source>
</evidence>
<sequence>MNVSLTLKTSFEEPEIREIARLEHLCNTADQIEIKAGTDSLASRPTDGIWDLVCHHEEQLVGYLCFYTFDGHTAEVISMVHPDFRRQGIFRALLSRAEDEMKQRGIQEILFVVPARSPSGLQLMQHLGSTFHEAEYGMQWTRDPQSFHRNDLLHLHVASTPEDLNFLAACLAQSFGDSEESTRNVLQRTSTPDRTSYIATLQGKPFGMIRVQRERDGHAAIFGFAVLPEFQGHGYGRQILTDIVNLLRSEDRAHIELDVVTENERGLHLYQSCGFDIATEYRYYRA</sequence>
<dbReference type="Gene3D" id="3.40.630.30">
    <property type="match status" value="2"/>
</dbReference>
<gene>
    <name evidence="4" type="ORF">JJB07_07720</name>
</gene>
<dbReference type="InterPro" id="IPR050832">
    <property type="entry name" value="Bact_Acetyltransf"/>
</dbReference>
<dbReference type="PROSITE" id="PS51186">
    <property type="entry name" value="GNAT"/>
    <property type="match status" value="2"/>
</dbReference>
<reference evidence="4 5" key="1">
    <citation type="submission" date="2021-01" db="EMBL/GenBank/DDBJ databases">
        <title>Tumebacillus sp. strain ITR2 16S ribosomal RNA gene Genome sequencing and assembly.</title>
        <authorList>
            <person name="Kang M."/>
        </authorList>
    </citation>
    <scope>NUCLEOTIDE SEQUENCE [LARGE SCALE GENOMIC DNA]</scope>
    <source>
        <strain evidence="4 5">ITR2</strain>
    </source>
</reference>
<dbReference type="RefSeq" id="WP_201633205.1">
    <property type="nucleotide sequence ID" value="NZ_JAEQNB010000002.1"/>
</dbReference>
<evidence type="ECO:0000259" key="3">
    <source>
        <dbReference type="PROSITE" id="PS51186"/>
    </source>
</evidence>
<evidence type="ECO:0000256" key="1">
    <source>
        <dbReference type="ARBA" id="ARBA00022679"/>
    </source>
</evidence>
<protein>
    <submittedName>
        <fullName evidence="4">GNAT family N-acetyltransferase</fullName>
    </submittedName>
</protein>
<dbReference type="EMBL" id="JAEQNB010000002">
    <property type="protein sequence ID" value="MBL0386534.1"/>
    <property type="molecule type" value="Genomic_DNA"/>
</dbReference>
<feature type="domain" description="N-acetyltransferase" evidence="3">
    <location>
        <begin position="14"/>
        <end position="162"/>
    </location>
</feature>
<keyword evidence="5" id="KW-1185">Reference proteome</keyword>
<feature type="domain" description="N-acetyltransferase" evidence="3">
    <location>
        <begin position="153"/>
        <end position="286"/>
    </location>
</feature>
<dbReference type="SUPFAM" id="SSF55729">
    <property type="entry name" value="Acyl-CoA N-acyltransferases (Nat)"/>
    <property type="match status" value="2"/>
</dbReference>
<accession>A0ABS1J8F6</accession>